<dbReference type="InterPro" id="IPR019667">
    <property type="entry name" value="Uncharacterised_YbaK"/>
</dbReference>
<accession>A0ABN8AH66</accession>
<proteinExistence type="predicted"/>
<dbReference type="EMBL" id="CAKJTJ010000018">
    <property type="protein sequence ID" value="CAG9622180.1"/>
    <property type="molecule type" value="Genomic_DNA"/>
</dbReference>
<name>A0ABN8AH66_9BACI</name>
<evidence type="ECO:0008006" key="3">
    <source>
        <dbReference type="Google" id="ProtNLM"/>
    </source>
</evidence>
<gene>
    <name evidence="1" type="ORF">BACCIP111883_02971</name>
</gene>
<sequence length="147" mass="17962">MNIVTTFKEKRREKQLKYERKMLREISLEILRTKVKDFFTPYLKNKRQHTSAIEEGCLDIAIESYLLGASYSRFGYFGEGVEKVKTRCLIEEKYLNDTLYDYFLYWGIQPENDLANESFYRTCEAFVDYWWREGFHKGEKRYRMRLH</sequence>
<comment type="caution">
    <text evidence="1">The sequence shown here is derived from an EMBL/GenBank/DDBJ whole genome shotgun (WGS) entry which is preliminary data.</text>
</comment>
<organism evidence="1 2">
    <name type="scientific">Sutcliffiella rhizosphaerae</name>
    <dbReference type="NCBI Taxonomy" id="2880967"/>
    <lineage>
        <taxon>Bacteria</taxon>
        <taxon>Bacillati</taxon>
        <taxon>Bacillota</taxon>
        <taxon>Bacilli</taxon>
        <taxon>Bacillales</taxon>
        <taxon>Bacillaceae</taxon>
        <taxon>Sutcliffiella</taxon>
    </lineage>
</organism>
<keyword evidence="2" id="KW-1185">Reference proteome</keyword>
<protein>
    <recommendedName>
        <fullName evidence="3">DUF2521 family protein</fullName>
    </recommendedName>
</protein>
<reference evidence="1 2" key="1">
    <citation type="submission" date="2021-10" db="EMBL/GenBank/DDBJ databases">
        <authorList>
            <person name="Criscuolo A."/>
        </authorList>
    </citation>
    <scope>NUCLEOTIDE SEQUENCE [LARGE SCALE GENOMIC DNA]</scope>
    <source>
        <strain evidence="2">CIP 111883</strain>
    </source>
</reference>
<dbReference type="RefSeq" id="WP_230502424.1">
    <property type="nucleotide sequence ID" value="NZ_CAKJTJ010000018.1"/>
</dbReference>
<dbReference type="Pfam" id="PF10730">
    <property type="entry name" value="DUF2521"/>
    <property type="match status" value="1"/>
</dbReference>
<evidence type="ECO:0000313" key="2">
    <source>
        <dbReference type="Proteomes" id="UP000789833"/>
    </source>
</evidence>
<evidence type="ECO:0000313" key="1">
    <source>
        <dbReference type="EMBL" id="CAG9622180.1"/>
    </source>
</evidence>
<dbReference type="Proteomes" id="UP000789833">
    <property type="component" value="Unassembled WGS sequence"/>
</dbReference>